<keyword evidence="1" id="KW-0472">Membrane</keyword>
<dbReference type="Proteomes" id="UP000295455">
    <property type="component" value="Unassembled WGS sequence"/>
</dbReference>
<dbReference type="AlphaFoldDB" id="A0A4R1R989"/>
<organism evidence="2 3">
    <name type="scientific">Mariniflexile fucanivorans</name>
    <dbReference type="NCBI Taxonomy" id="264023"/>
    <lineage>
        <taxon>Bacteria</taxon>
        <taxon>Pseudomonadati</taxon>
        <taxon>Bacteroidota</taxon>
        <taxon>Flavobacteriia</taxon>
        <taxon>Flavobacteriales</taxon>
        <taxon>Flavobacteriaceae</taxon>
        <taxon>Mariniflexile</taxon>
    </lineage>
</organism>
<evidence type="ECO:0000313" key="2">
    <source>
        <dbReference type="EMBL" id="TCL62255.1"/>
    </source>
</evidence>
<sequence>MINFLLNNYELITYILEFLAAITGIFCFRKYQSTVVKYFIYFLVFVAFSDMICFYTFYVRPDKALNFLIGTKFEKNHWWSTLYWSIGAILFYVFYFYKILKTPLFKNILKYSGYVFSVFSLTYITLHWEQFFYKFFTVFDILGAIIICMCSIFYFTEILMSDKILEFYKSINFYISATIFIWWLIITPLAFYSVYYTYEVGKNFYDLDFVILRKQIFLFSNIFMYLTFTFAFIWCRPENN</sequence>
<feature type="transmembrane region" description="Helical" evidence="1">
    <location>
        <begin position="108"/>
        <end position="126"/>
    </location>
</feature>
<feature type="transmembrane region" description="Helical" evidence="1">
    <location>
        <begin position="38"/>
        <end position="58"/>
    </location>
</feature>
<evidence type="ECO:0000313" key="3">
    <source>
        <dbReference type="Proteomes" id="UP000295455"/>
    </source>
</evidence>
<accession>A0A4R1R989</accession>
<feature type="transmembrane region" description="Helical" evidence="1">
    <location>
        <begin position="216"/>
        <end position="235"/>
    </location>
</feature>
<reference evidence="2 3" key="1">
    <citation type="submission" date="2019-03" db="EMBL/GenBank/DDBJ databases">
        <title>Genomic Encyclopedia of Type Strains, Phase IV (KMG-IV): sequencing the most valuable type-strain genomes for metagenomic binning, comparative biology and taxonomic classification.</title>
        <authorList>
            <person name="Goeker M."/>
        </authorList>
    </citation>
    <scope>NUCLEOTIDE SEQUENCE [LARGE SCALE GENOMIC DNA]</scope>
    <source>
        <strain evidence="2 3">DSM 18792</strain>
    </source>
</reference>
<gene>
    <name evidence="2" type="ORF">EV196_11523</name>
</gene>
<proteinExistence type="predicted"/>
<name>A0A4R1R989_9FLAO</name>
<keyword evidence="1" id="KW-0812">Transmembrane</keyword>
<evidence type="ECO:0000256" key="1">
    <source>
        <dbReference type="SAM" id="Phobius"/>
    </source>
</evidence>
<keyword evidence="3" id="KW-1185">Reference proteome</keyword>
<protein>
    <recommendedName>
        <fullName evidence="4">Bacteriorhodopsin</fullName>
    </recommendedName>
</protein>
<evidence type="ECO:0008006" key="4">
    <source>
        <dbReference type="Google" id="ProtNLM"/>
    </source>
</evidence>
<feature type="transmembrane region" description="Helical" evidence="1">
    <location>
        <begin position="171"/>
        <end position="196"/>
    </location>
</feature>
<feature type="transmembrane region" description="Helical" evidence="1">
    <location>
        <begin position="132"/>
        <end position="159"/>
    </location>
</feature>
<feature type="transmembrane region" description="Helical" evidence="1">
    <location>
        <begin position="78"/>
        <end position="96"/>
    </location>
</feature>
<dbReference type="EMBL" id="SLUP01000015">
    <property type="protein sequence ID" value="TCL62255.1"/>
    <property type="molecule type" value="Genomic_DNA"/>
</dbReference>
<feature type="transmembrane region" description="Helical" evidence="1">
    <location>
        <begin position="12"/>
        <end position="31"/>
    </location>
</feature>
<comment type="caution">
    <text evidence="2">The sequence shown here is derived from an EMBL/GenBank/DDBJ whole genome shotgun (WGS) entry which is preliminary data.</text>
</comment>
<keyword evidence="1" id="KW-1133">Transmembrane helix</keyword>